<keyword evidence="1" id="KW-0472">Membrane</keyword>
<dbReference type="AlphaFoldDB" id="A0A7W8AA05"/>
<feature type="transmembrane region" description="Helical" evidence="1">
    <location>
        <begin position="40"/>
        <end position="60"/>
    </location>
</feature>
<gene>
    <name evidence="2" type="ORF">HNR40_007279</name>
</gene>
<name>A0A7W8AA05_9ACTN</name>
<feature type="transmembrane region" description="Helical" evidence="1">
    <location>
        <begin position="98"/>
        <end position="119"/>
    </location>
</feature>
<comment type="caution">
    <text evidence="2">The sequence shown here is derived from an EMBL/GenBank/DDBJ whole genome shotgun (WGS) entry which is preliminary data.</text>
</comment>
<dbReference type="Proteomes" id="UP000568380">
    <property type="component" value="Unassembled WGS sequence"/>
</dbReference>
<evidence type="ECO:0000313" key="2">
    <source>
        <dbReference type="EMBL" id="MBB5081784.1"/>
    </source>
</evidence>
<sequence>MKLRILLIAHGLVTLAAGIVLVVAPGLVPSAVGITLPADAYLVCYLLGAAELAVSFLSFAARNLQHAEGTRLVAQTMIVFHGCTAAVEVYAFTGGVHAGIWANVALRLAVITLFARYGLRRKESS</sequence>
<dbReference type="EMBL" id="JACHIN010000011">
    <property type="protein sequence ID" value="MBB5081784.1"/>
    <property type="molecule type" value="Genomic_DNA"/>
</dbReference>
<keyword evidence="1" id="KW-1133">Transmembrane helix</keyword>
<dbReference type="RefSeq" id="WP_184969403.1">
    <property type="nucleotide sequence ID" value="NZ_JACHIN010000011.1"/>
</dbReference>
<evidence type="ECO:0000256" key="1">
    <source>
        <dbReference type="SAM" id="Phobius"/>
    </source>
</evidence>
<feature type="transmembrane region" description="Helical" evidence="1">
    <location>
        <begin position="72"/>
        <end position="92"/>
    </location>
</feature>
<organism evidence="2 3">
    <name type="scientific">Nonomuraea endophytica</name>
    <dbReference type="NCBI Taxonomy" id="714136"/>
    <lineage>
        <taxon>Bacteria</taxon>
        <taxon>Bacillati</taxon>
        <taxon>Actinomycetota</taxon>
        <taxon>Actinomycetes</taxon>
        <taxon>Streptosporangiales</taxon>
        <taxon>Streptosporangiaceae</taxon>
        <taxon>Nonomuraea</taxon>
    </lineage>
</organism>
<proteinExistence type="predicted"/>
<evidence type="ECO:0000313" key="3">
    <source>
        <dbReference type="Proteomes" id="UP000568380"/>
    </source>
</evidence>
<keyword evidence="1" id="KW-0812">Transmembrane</keyword>
<protein>
    <submittedName>
        <fullName evidence="2">Uncharacterized protein</fullName>
    </submittedName>
</protein>
<reference evidence="2 3" key="1">
    <citation type="submission" date="2020-08" db="EMBL/GenBank/DDBJ databases">
        <title>Genomic Encyclopedia of Type Strains, Phase IV (KMG-IV): sequencing the most valuable type-strain genomes for metagenomic binning, comparative biology and taxonomic classification.</title>
        <authorList>
            <person name="Goeker M."/>
        </authorList>
    </citation>
    <scope>NUCLEOTIDE SEQUENCE [LARGE SCALE GENOMIC DNA]</scope>
    <source>
        <strain evidence="2 3">DSM 45385</strain>
    </source>
</reference>
<accession>A0A7W8AA05</accession>
<keyword evidence="3" id="KW-1185">Reference proteome</keyword>